<protein>
    <submittedName>
        <fullName evidence="13">ABC transporter integral membrane type 1</fullName>
    </submittedName>
</protein>
<keyword evidence="4 10" id="KW-0812">Transmembrane</keyword>
<dbReference type="PANTHER" id="PTHR43394">
    <property type="entry name" value="ATP-DEPENDENT PERMEASE MDL1, MITOCHONDRIAL"/>
    <property type="match status" value="1"/>
</dbReference>
<keyword evidence="6" id="KW-0547">Nucleotide-binding</keyword>
<dbReference type="InterPro" id="IPR027417">
    <property type="entry name" value="P-loop_NTPase"/>
</dbReference>
<evidence type="ECO:0000256" key="4">
    <source>
        <dbReference type="ARBA" id="ARBA00022692"/>
    </source>
</evidence>
<dbReference type="InterPro" id="IPR011527">
    <property type="entry name" value="ABC1_TM_dom"/>
</dbReference>
<feature type="domain" description="ABC transporter" evidence="11">
    <location>
        <begin position="1012"/>
        <end position="1248"/>
    </location>
</feature>
<accession>A0A9X0B3T8</accession>
<dbReference type="SUPFAM" id="SSF52540">
    <property type="entry name" value="P-loop containing nucleoside triphosphate hydrolases"/>
    <property type="match status" value="2"/>
</dbReference>
<dbReference type="Proteomes" id="UP001147747">
    <property type="component" value="Unassembled WGS sequence"/>
</dbReference>
<keyword evidence="8 10" id="KW-1133">Transmembrane helix</keyword>
<dbReference type="SUPFAM" id="SSF90123">
    <property type="entry name" value="ABC transporter transmembrane region"/>
    <property type="match status" value="2"/>
</dbReference>
<evidence type="ECO:0000256" key="6">
    <source>
        <dbReference type="ARBA" id="ARBA00022741"/>
    </source>
</evidence>
<feature type="domain" description="ABC transporter" evidence="11">
    <location>
        <begin position="379"/>
        <end position="624"/>
    </location>
</feature>
<proteinExistence type="inferred from homology"/>
<dbReference type="InterPro" id="IPR003439">
    <property type="entry name" value="ABC_transporter-like_ATP-bd"/>
</dbReference>
<evidence type="ECO:0000256" key="9">
    <source>
        <dbReference type="ARBA" id="ARBA00023136"/>
    </source>
</evidence>
<dbReference type="CDD" id="cd18577">
    <property type="entry name" value="ABC_6TM_Pgp_ABCB1_D1_like"/>
    <property type="match status" value="1"/>
</dbReference>
<evidence type="ECO:0000313" key="13">
    <source>
        <dbReference type="EMBL" id="KAJ5387139.1"/>
    </source>
</evidence>
<gene>
    <name evidence="13" type="ORF">N7509_009680</name>
</gene>
<dbReference type="PROSITE" id="PS50929">
    <property type="entry name" value="ABC_TM1F"/>
    <property type="match status" value="2"/>
</dbReference>
<keyword evidence="9 10" id="KW-0472">Membrane</keyword>
<evidence type="ECO:0000256" key="3">
    <source>
        <dbReference type="ARBA" id="ARBA00022448"/>
    </source>
</evidence>
<dbReference type="GO" id="GO:0005524">
    <property type="term" value="F:ATP binding"/>
    <property type="evidence" value="ECO:0007669"/>
    <property type="project" value="UniProtKB-KW"/>
</dbReference>
<feature type="domain" description="ABC transmembrane type-1" evidence="12">
    <location>
        <begin position="691"/>
        <end position="974"/>
    </location>
</feature>
<feature type="transmembrane region" description="Helical" evidence="10">
    <location>
        <begin position="101"/>
        <end position="123"/>
    </location>
</feature>
<feature type="transmembrane region" description="Helical" evidence="10">
    <location>
        <begin position="204"/>
        <end position="223"/>
    </location>
</feature>
<feature type="transmembrane region" description="Helical" evidence="10">
    <location>
        <begin position="49"/>
        <end position="80"/>
    </location>
</feature>
<reference evidence="13" key="1">
    <citation type="submission" date="2022-12" db="EMBL/GenBank/DDBJ databases">
        <authorList>
            <person name="Petersen C."/>
        </authorList>
    </citation>
    <scope>NUCLEOTIDE SEQUENCE</scope>
    <source>
        <strain evidence="13">IBT 29677</strain>
    </source>
</reference>
<feature type="transmembrane region" description="Helical" evidence="10">
    <location>
        <begin position="685"/>
        <end position="714"/>
    </location>
</feature>
<dbReference type="PANTHER" id="PTHR43394:SF11">
    <property type="entry name" value="ATP-BINDING CASSETTE TRANSPORTER"/>
    <property type="match status" value="1"/>
</dbReference>
<sequence length="1255" mass="135591">MSASAENILLQEIEPIDGSSANREVSPIAHDEPGPNTANLLSVFGHATALQICTLVGSALCAILSGAAMPLVTVVFGALADGFINGDNKSPEYSIHKTQHLAVILVLIAIGSFITTLLSTWGFNAVGEQLTRQLQRDLLDSVMHQNMAYFDYAGTGQLISHLDQDMKLIQDGISQKASDIISGVSGTAIALACAFITNRRFASILVSQPISLVTLVGFMGFWLSKIQRKGANHSARANDLAQEVLGAMRNVIAYRSQDRYARKYCTNLEYPSKLDYQERLIFGVVVAGSFTILHWSNGLGIWQAERLIGLGQCTISEVLTVLYATTVAGAMLCQALPFVVSITNANGAACRVFSVVRGVPDVRPSKDKCLQPDLATGAIRFDEVSFAYPSRSEHLVLDNVSFEVPAGGTVALIGPSGSGKSTIFALIEQLYYPSTGRIMIGNNPIEEMDVIWLRSQIGYVSQDVTLFNTTIHSNIANGLSQNAQEALDEKSIQQLVVEAAKIACIHSCITNMPQGYATVIGANGSRLSGGQRQRLAIARAVVSKPAIMLLDEATSALDSQCEHDVHKALESATSGRTTIIIAHRLSTIRNADSIIIMQGGKILNQGSDTQLMQNYPLYQALIQQQELGYVEREQIGTSVEVTQGKKSQKEASVSIDNVAGADGIPSVVQLGSSISRIWALNYPEILFTSTGIFLSVLAGATYPIQAIFFGGGIMSLVNPSLSTGGHSPNFWAKIYLVHGFIVLSIYCLRGFCFAVSASKLSFRARSELFNALLSKNLPFFEEDEHSTGALVSILSSDTAKVVGVSGTSLGLVTESTTMLLTGVLIGCLFGWKIGLAATATVPLVAASGFLQYHIVTKVENFVRRDIRAVAIAHEALTAIRTVTVFGLHQSVMESFQGAIEQDSQSRYWAISAAMYACTTSLRIFSIAFVFWFGGTHLIATGEYTIQQFFICFAATVWGTQSAATLLSRAPDIAGAHSSAQRVNILMEAQATHRSEIPASGMPLPLPKTTQELAFHQVSFKYPKQPDQLVLDNFSFKAPAGSFVAVVGCTGSGKSSVINLIERFYTYESGQVTLSNTPIDRYSLDSYRSYYSLVDQNPCLIGNDLRDCLQSGGHFFSDDEIYSILKAVGLKDFLMSLPQGLSTLVTGNGSTLSGGQRQRMAIAKALLLRPNILLLDEATSALDVASEQIVQKAIKDMMRYRTIIAITHRLNTIVDADEILVVDCGRIIERGTHEGLMGMEGRYWQMARLQQLGGTT</sequence>
<keyword evidence="7" id="KW-0067">ATP-binding</keyword>
<keyword evidence="14" id="KW-1185">Reference proteome</keyword>
<dbReference type="Gene3D" id="1.20.1560.10">
    <property type="entry name" value="ABC transporter type 1, transmembrane domain"/>
    <property type="match status" value="1"/>
</dbReference>
<evidence type="ECO:0000256" key="5">
    <source>
        <dbReference type="ARBA" id="ARBA00022737"/>
    </source>
</evidence>
<feature type="transmembrane region" description="Helical" evidence="10">
    <location>
        <begin position="280"/>
        <end position="302"/>
    </location>
</feature>
<comment type="caution">
    <text evidence="13">The sequence shown here is derived from an EMBL/GenBank/DDBJ whole genome shotgun (WGS) entry which is preliminary data.</text>
</comment>
<keyword evidence="3" id="KW-0813">Transport</keyword>
<evidence type="ECO:0000256" key="7">
    <source>
        <dbReference type="ARBA" id="ARBA00022840"/>
    </source>
</evidence>
<dbReference type="PROSITE" id="PS50893">
    <property type="entry name" value="ABC_TRANSPORTER_2"/>
    <property type="match status" value="2"/>
</dbReference>
<evidence type="ECO:0000256" key="1">
    <source>
        <dbReference type="ARBA" id="ARBA00004141"/>
    </source>
</evidence>
<feature type="transmembrane region" description="Helical" evidence="10">
    <location>
        <begin position="734"/>
        <end position="755"/>
    </location>
</feature>
<dbReference type="Gene3D" id="3.40.50.300">
    <property type="entry name" value="P-loop containing nucleotide triphosphate hydrolases"/>
    <property type="match status" value="2"/>
</dbReference>
<keyword evidence="5" id="KW-0677">Repeat</keyword>
<dbReference type="InterPro" id="IPR003593">
    <property type="entry name" value="AAA+_ATPase"/>
</dbReference>
<evidence type="ECO:0000256" key="2">
    <source>
        <dbReference type="ARBA" id="ARBA00007577"/>
    </source>
</evidence>
<comment type="subcellular location">
    <subcellularLocation>
        <location evidence="1">Membrane</location>
        <topology evidence="1">Multi-pass membrane protein</topology>
    </subcellularLocation>
</comment>
<name>A0A9X0B3T8_9EURO</name>
<organism evidence="13 14">
    <name type="scientific">Penicillium cosmopolitanum</name>
    <dbReference type="NCBI Taxonomy" id="1131564"/>
    <lineage>
        <taxon>Eukaryota</taxon>
        <taxon>Fungi</taxon>
        <taxon>Dikarya</taxon>
        <taxon>Ascomycota</taxon>
        <taxon>Pezizomycotina</taxon>
        <taxon>Eurotiomycetes</taxon>
        <taxon>Eurotiomycetidae</taxon>
        <taxon>Eurotiales</taxon>
        <taxon>Aspergillaceae</taxon>
        <taxon>Penicillium</taxon>
    </lineage>
</organism>
<comment type="similarity">
    <text evidence="2">Belongs to the ABC transporter superfamily. ABCB family. Multidrug resistance exporter (TC 3.A.1.201) subfamily.</text>
</comment>
<feature type="transmembrane region" description="Helical" evidence="10">
    <location>
        <begin position="180"/>
        <end position="197"/>
    </location>
</feature>
<evidence type="ECO:0000256" key="10">
    <source>
        <dbReference type="SAM" id="Phobius"/>
    </source>
</evidence>
<dbReference type="InterPro" id="IPR017871">
    <property type="entry name" value="ABC_transporter-like_CS"/>
</dbReference>
<dbReference type="InterPro" id="IPR036640">
    <property type="entry name" value="ABC1_TM_sf"/>
</dbReference>
<dbReference type="CDD" id="cd18578">
    <property type="entry name" value="ABC_6TM_Pgp_ABCB1_D2_like"/>
    <property type="match status" value="1"/>
</dbReference>
<reference evidence="13" key="2">
    <citation type="journal article" date="2023" name="IMA Fungus">
        <title>Comparative genomic study of the Penicillium genus elucidates a diverse pangenome and 15 lateral gene transfer events.</title>
        <authorList>
            <person name="Petersen C."/>
            <person name="Sorensen T."/>
            <person name="Nielsen M.R."/>
            <person name="Sondergaard T.E."/>
            <person name="Sorensen J.L."/>
            <person name="Fitzpatrick D.A."/>
            <person name="Frisvad J.C."/>
            <person name="Nielsen K.L."/>
        </authorList>
    </citation>
    <scope>NUCLEOTIDE SEQUENCE</scope>
    <source>
        <strain evidence="13">IBT 29677</strain>
    </source>
</reference>
<dbReference type="OrthoDB" id="6500128at2759"/>
<feature type="domain" description="ABC transmembrane type-1" evidence="12">
    <location>
        <begin position="56"/>
        <end position="344"/>
    </location>
</feature>
<dbReference type="PROSITE" id="PS00211">
    <property type="entry name" value="ABC_TRANSPORTER_1"/>
    <property type="match status" value="2"/>
</dbReference>
<dbReference type="FunFam" id="3.40.50.300:FF:000967">
    <property type="entry name" value="ABC multidrug transporter mdr4"/>
    <property type="match status" value="2"/>
</dbReference>
<dbReference type="AlphaFoldDB" id="A0A9X0B3T8"/>
<dbReference type="Pfam" id="PF00005">
    <property type="entry name" value="ABC_tran"/>
    <property type="match status" value="2"/>
</dbReference>
<dbReference type="EMBL" id="JAPZBU010000009">
    <property type="protein sequence ID" value="KAJ5387139.1"/>
    <property type="molecule type" value="Genomic_DNA"/>
</dbReference>
<evidence type="ECO:0000259" key="11">
    <source>
        <dbReference type="PROSITE" id="PS50893"/>
    </source>
</evidence>
<dbReference type="RefSeq" id="XP_056484937.1">
    <property type="nucleotide sequence ID" value="XM_056634317.1"/>
</dbReference>
<dbReference type="GO" id="GO:0015421">
    <property type="term" value="F:ABC-type oligopeptide transporter activity"/>
    <property type="evidence" value="ECO:0007669"/>
    <property type="project" value="TreeGrafter"/>
</dbReference>
<evidence type="ECO:0000259" key="12">
    <source>
        <dbReference type="PROSITE" id="PS50929"/>
    </source>
</evidence>
<dbReference type="GeneID" id="81373297"/>
<evidence type="ECO:0000313" key="14">
    <source>
        <dbReference type="Proteomes" id="UP001147747"/>
    </source>
</evidence>
<dbReference type="SMART" id="SM00382">
    <property type="entry name" value="AAA"/>
    <property type="match status" value="2"/>
</dbReference>
<dbReference type="GO" id="GO:0016887">
    <property type="term" value="F:ATP hydrolysis activity"/>
    <property type="evidence" value="ECO:0007669"/>
    <property type="project" value="InterPro"/>
</dbReference>
<dbReference type="GO" id="GO:0090374">
    <property type="term" value="P:oligopeptide export from mitochondrion"/>
    <property type="evidence" value="ECO:0007669"/>
    <property type="project" value="TreeGrafter"/>
</dbReference>
<evidence type="ECO:0000256" key="8">
    <source>
        <dbReference type="ARBA" id="ARBA00022989"/>
    </source>
</evidence>
<dbReference type="Pfam" id="PF00664">
    <property type="entry name" value="ABC_membrane"/>
    <property type="match status" value="2"/>
</dbReference>
<dbReference type="GO" id="GO:0005743">
    <property type="term" value="C:mitochondrial inner membrane"/>
    <property type="evidence" value="ECO:0007669"/>
    <property type="project" value="TreeGrafter"/>
</dbReference>
<dbReference type="InterPro" id="IPR039421">
    <property type="entry name" value="Type_1_exporter"/>
</dbReference>